<dbReference type="EC" id="2.7.1.69" evidence="7"/>
<dbReference type="SUPFAM" id="SSF55804">
    <property type="entry name" value="Phoshotransferase/anion transport protein"/>
    <property type="match status" value="1"/>
</dbReference>
<dbReference type="PANTHER" id="PTHR47738">
    <property type="entry name" value="PTS SYSTEM FRUCTOSE-LIKE EIIA COMPONENT-RELATED"/>
    <property type="match status" value="1"/>
</dbReference>
<organism evidence="7 8">
    <name type="scientific">Streptococcus mitis</name>
    <dbReference type="NCBI Taxonomy" id="28037"/>
    <lineage>
        <taxon>Bacteria</taxon>
        <taxon>Bacillati</taxon>
        <taxon>Bacillota</taxon>
        <taxon>Bacilli</taxon>
        <taxon>Lactobacillales</taxon>
        <taxon>Streptococcaceae</taxon>
        <taxon>Streptococcus</taxon>
        <taxon>Streptococcus mitis group</taxon>
    </lineage>
</organism>
<dbReference type="GO" id="GO:0009401">
    <property type="term" value="P:phosphoenolpyruvate-dependent sugar phosphotransferase system"/>
    <property type="evidence" value="ECO:0007669"/>
    <property type="project" value="UniProtKB-KW"/>
</dbReference>
<keyword evidence="4 7" id="KW-0808">Transferase</keyword>
<dbReference type="Proteomes" id="UP000070458">
    <property type="component" value="Unassembled WGS sequence"/>
</dbReference>
<dbReference type="Pfam" id="PF00359">
    <property type="entry name" value="PTS_EIIA_2"/>
    <property type="match status" value="1"/>
</dbReference>
<dbReference type="EMBL" id="LQOD01000063">
    <property type="protein sequence ID" value="KXT95262.1"/>
    <property type="molecule type" value="Genomic_DNA"/>
</dbReference>
<comment type="caution">
    <text evidence="7">The sequence shown here is derived from an EMBL/GenBank/DDBJ whole genome shotgun (WGS) entry which is preliminary data.</text>
</comment>
<dbReference type="InterPro" id="IPR051541">
    <property type="entry name" value="PTS_SugarTrans_NitroReg"/>
</dbReference>
<name>A0A139PZ67_STRMT</name>
<dbReference type="InterPro" id="IPR004715">
    <property type="entry name" value="PTS_IIA_fruc"/>
</dbReference>
<evidence type="ECO:0000256" key="3">
    <source>
        <dbReference type="ARBA" id="ARBA00022597"/>
    </source>
</evidence>
<dbReference type="GO" id="GO:0008982">
    <property type="term" value="F:protein-N(PI)-phosphohistidine-sugar phosphotransferase activity"/>
    <property type="evidence" value="ECO:0007669"/>
    <property type="project" value="InterPro"/>
</dbReference>
<dbReference type="PROSITE" id="PS51094">
    <property type="entry name" value="PTS_EIIA_TYPE_2"/>
    <property type="match status" value="1"/>
</dbReference>
<protein>
    <submittedName>
        <fullName evidence="7">PTS system, fructose-specific IIA or IIB or IIC component</fullName>
        <ecNumber evidence="7">2.7.1.69</ecNumber>
    </submittedName>
</protein>
<keyword evidence="3" id="KW-0762">Sugar transport</keyword>
<accession>A0A139PZ67</accession>
<feature type="domain" description="PTS EIIA type-2" evidence="6">
    <location>
        <begin position="1"/>
        <end position="146"/>
    </location>
</feature>
<dbReference type="InterPro" id="IPR002178">
    <property type="entry name" value="PTS_EIIA_type-2_dom"/>
</dbReference>
<dbReference type="AlphaFoldDB" id="A0A139PZ67"/>
<reference evidence="7 8" key="1">
    <citation type="submission" date="2016-01" db="EMBL/GenBank/DDBJ databases">
        <title>Highly variable Streptococcus oralis are common among viridans streptococci isolated from primates.</title>
        <authorList>
            <person name="Denapaite D."/>
            <person name="Rieger M."/>
            <person name="Koendgen S."/>
            <person name="Brueckner R."/>
            <person name="Ochigava I."/>
            <person name="Kappeler P."/>
            <person name="Maetz-Rensing K."/>
            <person name="Leendertz F."/>
            <person name="Hakenbeck R."/>
        </authorList>
    </citation>
    <scope>NUCLEOTIDE SEQUENCE [LARGE SCALE GENOMIC DNA]</scope>
    <source>
        <strain evidence="7 8">DD26</strain>
    </source>
</reference>
<evidence type="ECO:0000313" key="7">
    <source>
        <dbReference type="EMBL" id="KXT95262.1"/>
    </source>
</evidence>
<evidence type="ECO:0000313" key="8">
    <source>
        <dbReference type="Proteomes" id="UP000070458"/>
    </source>
</evidence>
<dbReference type="PATRIC" id="fig|28037.233.peg.453"/>
<dbReference type="OrthoDB" id="95460at2"/>
<proteinExistence type="predicted"/>
<evidence type="ECO:0000256" key="4">
    <source>
        <dbReference type="ARBA" id="ARBA00022679"/>
    </source>
</evidence>
<dbReference type="CDD" id="cd00211">
    <property type="entry name" value="PTS_IIA_fru"/>
    <property type="match status" value="1"/>
</dbReference>
<dbReference type="InterPro" id="IPR016152">
    <property type="entry name" value="PTrfase/Anion_transptr"/>
</dbReference>
<evidence type="ECO:0000259" key="6">
    <source>
        <dbReference type="PROSITE" id="PS51094"/>
    </source>
</evidence>
<evidence type="ECO:0000256" key="1">
    <source>
        <dbReference type="ARBA" id="ARBA00022448"/>
    </source>
</evidence>
<dbReference type="RefSeq" id="WP_061438760.1">
    <property type="nucleotide sequence ID" value="NZ_KQ970285.1"/>
</dbReference>
<evidence type="ECO:0000256" key="2">
    <source>
        <dbReference type="ARBA" id="ARBA00022553"/>
    </source>
</evidence>
<gene>
    <name evidence="7" type="ORF">SMIDD26_00414</name>
</gene>
<dbReference type="PANTHER" id="PTHR47738:SF2">
    <property type="entry name" value="PTS SYSTEM FRUCTOSE-LIKE EIIA COMPONENT"/>
    <property type="match status" value="1"/>
</dbReference>
<dbReference type="GO" id="GO:0016020">
    <property type="term" value="C:membrane"/>
    <property type="evidence" value="ECO:0007669"/>
    <property type="project" value="InterPro"/>
</dbReference>
<sequence length="151" mass="17337">MEFKKDNILLNVDVKNKNELFEYIAKYALKKQIIENKEKLVQAFLDRELEVSTGLQESFAIPHAKSEIISQPTVFFLKLKSPIEWETFDYQPVSNVFALLVPSRFEGTLHLEMISRIATSLLEDDFINLVKNSSNVDELKNIISKAMEGAI</sequence>
<keyword evidence="5" id="KW-0598">Phosphotransferase system</keyword>
<dbReference type="NCBIfam" id="TIGR00848">
    <property type="entry name" value="fruA"/>
    <property type="match status" value="1"/>
</dbReference>
<keyword evidence="2" id="KW-0597">Phosphoprotein</keyword>
<evidence type="ECO:0000256" key="5">
    <source>
        <dbReference type="ARBA" id="ARBA00022683"/>
    </source>
</evidence>
<dbReference type="Gene3D" id="3.40.930.10">
    <property type="entry name" value="Mannitol-specific EII, Chain A"/>
    <property type="match status" value="1"/>
</dbReference>
<keyword evidence="1" id="KW-0813">Transport</keyword>